<dbReference type="RefSeq" id="XP_071929140.1">
    <property type="nucleotide sequence ID" value="XM_072073039.1"/>
</dbReference>
<feature type="region of interest" description="Disordered" evidence="1">
    <location>
        <begin position="1"/>
        <end position="54"/>
    </location>
</feature>
<dbReference type="RefSeq" id="XP_071922711.1">
    <property type="nucleotide sequence ID" value="XM_072066610.1"/>
</dbReference>
<evidence type="ECO:0000313" key="2">
    <source>
        <dbReference type="Proteomes" id="UP001652660"/>
    </source>
</evidence>
<evidence type="ECO:0000256" key="1">
    <source>
        <dbReference type="SAM" id="MobiDB-lite"/>
    </source>
</evidence>
<dbReference type="RefSeq" id="XP_071904253.1">
    <property type="nucleotide sequence ID" value="XM_072048152.1"/>
</dbReference>
<evidence type="ECO:0000313" key="5">
    <source>
        <dbReference type="RefSeq" id="XP_071929140.1"/>
    </source>
</evidence>
<protein>
    <submittedName>
        <fullName evidence="3 4">Uncharacterized protein</fullName>
    </submittedName>
</protein>
<organism evidence="2 3">
    <name type="scientific">Coffea arabica</name>
    <name type="common">Arabian coffee</name>
    <dbReference type="NCBI Taxonomy" id="13443"/>
    <lineage>
        <taxon>Eukaryota</taxon>
        <taxon>Viridiplantae</taxon>
        <taxon>Streptophyta</taxon>
        <taxon>Embryophyta</taxon>
        <taxon>Tracheophyta</taxon>
        <taxon>Spermatophyta</taxon>
        <taxon>Magnoliopsida</taxon>
        <taxon>eudicotyledons</taxon>
        <taxon>Gunneridae</taxon>
        <taxon>Pentapetalae</taxon>
        <taxon>asterids</taxon>
        <taxon>lamiids</taxon>
        <taxon>Gentianales</taxon>
        <taxon>Rubiaceae</taxon>
        <taxon>Ixoroideae</taxon>
        <taxon>Gardenieae complex</taxon>
        <taxon>Bertiereae - Coffeeae clade</taxon>
        <taxon>Coffeeae</taxon>
        <taxon>Coffea</taxon>
    </lineage>
</organism>
<feature type="compositionally biased region" description="Acidic residues" evidence="1">
    <location>
        <begin position="21"/>
        <end position="49"/>
    </location>
</feature>
<dbReference type="Proteomes" id="UP001652660">
    <property type="component" value="Chromosome 5e"/>
</dbReference>
<evidence type="ECO:0000313" key="3">
    <source>
        <dbReference type="RefSeq" id="XP_071904253.1"/>
    </source>
</evidence>
<reference evidence="3 4" key="1">
    <citation type="submission" date="2025-05" db="UniProtKB">
        <authorList>
            <consortium name="RefSeq"/>
        </authorList>
    </citation>
    <scope>IDENTIFICATION</scope>
    <source>
        <tissue evidence="3 4">Leaves</tissue>
    </source>
</reference>
<dbReference type="GeneID" id="140006327"/>
<proteinExistence type="predicted"/>
<evidence type="ECO:0000313" key="4">
    <source>
        <dbReference type="RefSeq" id="XP_071922711.1"/>
    </source>
</evidence>
<dbReference type="Proteomes" id="UP001652660">
    <property type="component" value="Chromosome 10e"/>
</dbReference>
<sequence length="212" mass="23600">MHKSPDTEEELEFQSAKEGGNDEEDDADEFDAEGSEEVEYNALQSEEDDANTRTNIEAIPNLELNKDVMGMENPIPTSSVVSDNISQGLQQGATMTTTEQGSIIHLQEQEHEQYRSNVIELAEKDQSTVQPPLNASASTSHLHPLEAPCRLRSYGRKWKGGPDVEMKHKSTRATKKSIVLRSAEFILPAPVTVSMYDKNVVAYAWDPNKNPK</sequence>
<keyword evidence="2" id="KW-1185">Reference proteome</keyword>
<gene>
    <name evidence="3" type="primary">LOC140006327</name>
    <name evidence="4" type="synonym">LOC140014920</name>
    <name evidence="5" type="synonym">LOC140021734</name>
</gene>
<name>A0ABM4UAE4_COFAR</name>
<accession>A0ABM4UAE4</accession>
<dbReference type="Proteomes" id="UP001652660">
    <property type="component" value="Chromosome 11e"/>
</dbReference>